<dbReference type="InterPro" id="IPR000014">
    <property type="entry name" value="PAS"/>
</dbReference>
<keyword evidence="7" id="KW-0418">Kinase</keyword>
<comment type="cofactor">
    <cofactor evidence="2">
        <name>a divalent metal cation</name>
        <dbReference type="ChEBI" id="CHEBI:60240"/>
    </cofactor>
</comment>
<dbReference type="InterPro" id="IPR005467">
    <property type="entry name" value="His_kinase_dom"/>
</dbReference>
<dbReference type="InterPro" id="IPR004358">
    <property type="entry name" value="Sig_transdc_His_kin-like_C"/>
</dbReference>
<sequence>MTTAGVRAGVLRPARRTRPAGVRAAVPYPASVLQNALPSAAMFAGAAVLLAGGALPVTDSELVLAGLTTAFLATAVARLVARPSFAGDGAMVVPLTQLAAIGLLSAGTGSAAVLFLLLGPVLALCAAPGRRGVVVAALGTAAVLAVPDLLTSGMAAGGVLPGSLLLGPLAVAVGGLAVNETTRTLGARTTETDQLREERAALLTQVQTRADELDLATRMLAARAQTMTSVIDAVTEQSIIGTDRDGVIRVWNPGAEKMLGLPRPDVVRKRSIVEFHLPEELEAEAQSLDIATGPASGLAALVHAAQEHGSDVRDWTYLAADGQQRIVSVAVTPRTDDRGVHAGWNFVGTDMTEARATERMKDQFVSLISHELRTPLTSILGYLELVLEDEDQPLTDEQRAYLTTVERNADRLLRLVGDLLFTAQVDAGRFSLEPRDVDLTDVLRSAEESVRVTAAAAGVQVVLDVPEEGLVVPGDAVRLGQACDNLVSNAVKFTPSGGRVTLSLRTAWATADGTVSADERPGSAPVAQLAVSDTGMGIPTGEQGKLFTRFFRSSTAQRNAVPGVGLGLAITKAITTAHGGTLDLVSAEGAGTTFTLTLPRAAA</sequence>
<dbReference type="GO" id="GO:0005886">
    <property type="term" value="C:plasma membrane"/>
    <property type="evidence" value="ECO:0007669"/>
    <property type="project" value="UniProtKB-SubCell"/>
</dbReference>
<evidence type="ECO:0000256" key="10">
    <source>
        <dbReference type="SAM" id="Phobius"/>
    </source>
</evidence>
<keyword evidence="9 10" id="KW-0472">Membrane</keyword>
<keyword evidence="8" id="KW-0902">Two-component regulatory system</keyword>
<evidence type="ECO:0000313" key="13">
    <source>
        <dbReference type="EMBL" id="SNR72921.1"/>
    </source>
</evidence>
<dbReference type="CDD" id="cd00082">
    <property type="entry name" value="HisKA"/>
    <property type="match status" value="1"/>
</dbReference>
<dbReference type="FunFam" id="3.30.565.10:FF:000006">
    <property type="entry name" value="Sensor histidine kinase WalK"/>
    <property type="match status" value="1"/>
</dbReference>
<accession>A0A238YQF2</accession>
<dbReference type="InterPro" id="IPR050736">
    <property type="entry name" value="Sensor_HK_Regulatory"/>
</dbReference>
<keyword evidence="14" id="KW-1185">Reference proteome</keyword>
<dbReference type="SUPFAM" id="SSF55785">
    <property type="entry name" value="PYP-like sensor domain (PAS domain)"/>
    <property type="match status" value="1"/>
</dbReference>
<feature type="domain" description="PAS" evidence="12">
    <location>
        <begin position="223"/>
        <end position="289"/>
    </location>
</feature>
<dbReference type="Proteomes" id="UP000198403">
    <property type="component" value="Unassembled WGS sequence"/>
</dbReference>
<feature type="transmembrane region" description="Helical" evidence="10">
    <location>
        <begin position="62"/>
        <end position="81"/>
    </location>
</feature>
<feature type="transmembrane region" description="Helical" evidence="10">
    <location>
        <begin position="36"/>
        <end position="55"/>
    </location>
</feature>
<dbReference type="Gene3D" id="1.10.287.130">
    <property type="match status" value="1"/>
</dbReference>
<protein>
    <recommendedName>
        <fullName evidence="4">histidine kinase</fullName>
        <ecNumber evidence="4">2.7.13.3</ecNumber>
    </recommendedName>
</protein>
<reference evidence="13 14" key="1">
    <citation type="submission" date="2017-06" db="EMBL/GenBank/DDBJ databases">
        <authorList>
            <person name="Kim H.J."/>
            <person name="Triplett B.A."/>
        </authorList>
    </citation>
    <scope>NUCLEOTIDE SEQUENCE [LARGE SCALE GENOMIC DNA]</scope>
    <source>
        <strain evidence="13 14">DSM 44272</strain>
    </source>
</reference>
<keyword evidence="5" id="KW-0597">Phosphoprotein</keyword>
<evidence type="ECO:0000256" key="6">
    <source>
        <dbReference type="ARBA" id="ARBA00022679"/>
    </source>
</evidence>
<evidence type="ECO:0000313" key="14">
    <source>
        <dbReference type="Proteomes" id="UP000198403"/>
    </source>
</evidence>
<comment type="subcellular location">
    <subcellularLocation>
        <location evidence="3">Cell membrane</location>
    </subcellularLocation>
</comment>
<dbReference type="SMART" id="SM00388">
    <property type="entry name" value="HisKA"/>
    <property type="match status" value="1"/>
</dbReference>
<dbReference type="RefSeq" id="WP_089337874.1">
    <property type="nucleotide sequence ID" value="NZ_FZNO01000021.1"/>
</dbReference>
<dbReference type="PANTHER" id="PTHR43711:SF1">
    <property type="entry name" value="HISTIDINE KINASE 1"/>
    <property type="match status" value="1"/>
</dbReference>
<name>A0A238YQF2_9ACTN</name>
<keyword evidence="10" id="KW-0812">Transmembrane</keyword>
<dbReference type="EMBL" id="FZNO01000021">
    <property type="protein sequence ID" value="SNR72921.1"/>
    <property type="molecule type" value="Genomic_DNA"/>
</dbReference>
<dbReference type="SMART" id="SM00091">
    <property type="entry name" value="PAS"/>
    <property type="match status" value="1"/>
</dbReference>
<dbReference type="PANTHER" id="PTHR43711">
    <property type="entry name" value="TWO-COMPONENT HISTIDINE KINASE"/>
    <property type="match status" value="1"/>
</dbReference>
<dbReference type="SMART" id="SM00387">
    <property type="entry name" value="HATPase_c"/>
    <property type="match status" value="1"/>
</dbReference>
<evidence type="ECO:0000256" key="7">
    <source>
        <dbReference type="ARBA" id="ARBA00022777"/>
    </source>
</evidence>
<dbReference type="OrthoDB" id="9757990at2"/>
<keyword evidence="6" id="KW-0808">Transferase</keyword>
<feature type="transmembrane region" description="Helical" evidence="10">
    <location>
        <begin position="132"/>
        <end position="150"/>
    </location>
</feature>
<dbReference type="SUPFAM" id="SSF47384">
    <property type="entry name" value="Homodimeric domain of signal transducing histidine kinase"/>
    <property type="match status" value="1"/>
</dbReference>
<comment type="catalytic activity">
    <reaction evidence="1">
        <text>ATP + protein L-histidine = ADP + protein N-phospho-L-histidine.</text>
        <dbReference type="EC" id="2.7.13.3"/>
    </reaction>
</comment>
<evidence type="ECO:0000256" key="3">
    <source>
        <dbReference type="ARBA" id="ARBA00004236"/>
    </source>
</evidence>
<dbReference type="NCBIfam" id="TIGR00229">
    <property type="entry name" value="sensory_box"/>
    <property type="match status" value="1"/>
</dbReference>
<dbReference type="InterPro" id="IPR003661">
    <property type="entry name" value="HisK_dim/P_dom"/>
</dbReference>
<dbReference type="Pfam" id="PF00989">
    <property type="entry name" value="PAS"/>
    <property type="match status" value="1"/>
</dbReference>
<dbReference type="GO" id="GO:0005509">
    <property type="term" value="F:calcium ion binding"/>
    <property type="evidence" value="ECO:0007669"/>
    <property type="project" value="UniProtKB-ARBA"/>
</dbReference>
<dbReference type="Pfam" id="PF02518">
    <property type="entry name" value="HATPase_c"/>
    <property type="match status" value="1"/>
</dbReference>
<feature type="transmembrane region" description="Helical" evidence="10">
    <location>
        <begin position="101"/>
        <end position="125"/>
    </location>
</feature>
<evidence type="ECO:0000256" key="2">
    <source>
        <dbReference type="ARBA" id="ARBA00001968"/>
    </source>
</evidence>
<feature type="domain" description="Histidine kinase" evidence="11">
    <location>
        <begin position="367"/>
        <end position="602"/>
    </location>
</feature>
<keyword evidence="10" id="KW-1133">Transmembrane helix</keyword>
<dbReference type="InterPro" id="IPR013767">
    <property type="entry name" value="PAS_fold"/>
</dbReference>
<evidence type="ECO:0000256" key="1">
    <source>
        <dbReference type="ARBA" id="ARBA00000085"/>
    </source>
</evidence>
<dbReference type="InterPro" id="IPR035965">
    <property type="entry name" value="PAS-like_dom_sf"/>
</dbReference>
<evidence type="ECO:0000256" key="9">
    <source>
        <dbReference type="ARBA" id="ARBA00023136"/>
    </source>
</evidence>
<dbReference type="CDD" id="cd00130">
    <property type="entry name" value="PAS"/>
    <property type="match status" value="1"/>
</dbReference>
<proteinExistence type="predicted"/>
<dbReference type="PRINTS" id="PR00344">
    <property type="entry name" value="BCTRLSENSOR"/>
</dbReference>
<gene>
    <name evidence="13" type="ORF">SAMN06272737_12183</name>
</gene>
<evidence type="ECO:0000256" key="5">
    <source>
        <dbReference type="ARBA" id="ARBA00022553"/>
    </source>
</evidence>
<dbReference type="EC" id="2.7.13.3" evidence="4"/>
<dbReference type="InterPro" id="IPR003594">
    <property type="entry name" value="HATPase_dom"/>
</dbReference>
<evidence type="ECO:0000256" key="4">
    <source>
        <dbReference type="ARBA" id="ARBA00012438"/>
    </source>
</evidence>
<dbReference type="Gene3D" id="3.30.565.10">
    <property type="entry name" value="Histidine kinase-like ATPase, C-terminal domain"/>
    <property type="match status" value="1"/>
</dbReference>
<dbReference type="PROSITE" id="PS50109">
    <property type="entry name" value="HIS_KIN"/>
    <property type="match status" value="1"/>
</dbReference>
<dbReference type="Pfam" id="PF00512">
    <property type="entry name" value="HisKA"/>
    <property type="match status" value="1"/>
</dbReference>
<dbReference type="CDD" id="cd00075">
    <property type="entry name" value="HATPase"/>
    <property type="match status" value="1"/>
</dbReference>
<dbReference type="SUPFAM" id="SSF55874">
    <property type="entry name" value="ATPase domain of HSP90 chaperone/DNA topoisomerase II/histidine kinase"/>
    <property type="match status" value="1"/>
</dbReference>
<dbReference type="AlphaFoldDB" id="A0A238YQF2"/>
<dbReference type="PROSITE" id="PS50112">
    <property type="entry name" value="PAS"/>
    <property type="match status" value="1"/>
</dbReference>
<dbReference type="FunFam" id="1.10.287.130:FF:000001">
    <property type="entry name" value="Two-component sensor histidine kinase"/>
    <property type="match status" value="1"/>
</dbReference>
<dbReference type="Gene3D" id="3.30.450.20">
    <property type="entry name" value="PAS domain"/>
    <property type="match status" value="1"/>
</dbReference>
<dbReference type="GO" id="GO:0006355">
    <property type="term" value="P:regulation of DNA-templated transcription"/>
    <property type="evidence" value="ECO:0007669"/>
    <property type="project" value="InterPro"/>
</dbReference>
<evidence type="ECO:0000259" key="12">
    <source>
        <dbReference type="PROSITE" id="PS50112"/>
    </source>
</evidence>
<dbReference type="GO" id="GO:0000155">
    <property type="term" value="F:phosphorelay sensor kinase activity"/>
    <property type="evidence" value="ECO:0007669"/>
    <property type="project" value="InterPro"/>
</dbReference>
<dbReference type="InterPro" id="IPR036097">
    <property type="entry name" value="HisK_dim/P_sf"/>
</dbReference>
<evidence type="ECO:0000259" key="11">
    <source>
        <dbReference type="PROSITE" id="PS50109"/>
    </source>
</evidence>
<organism evidence="13 14">
    <name type="scientific">Blastococcus mobilis</name>
    <dbReference type="NCBI Taxonomy" id="1938746"/>
    <lineage>
        <taxon>Bacteria</taxon>
        <taxon>Bacillati</taxon>
        <taxon>Actinomycetota</taxon>
        <taxon>Actinomycetes</taxon>
        <taxon>Geodermatophilales</taxon>
        <taxon>Geodermatophilaceae</taxon>
        <taxon>Blastococcus</taxon>
    </lineage>
</organism>
<evidence type="ECO:0000256" key="8">
    <source>
        <dbReference type="ARBA" id="ARBA00023012"/>
    </source>
</evidence>
<dbReference type="InterPro" id="IPR036890">
    <property type="entry name" value="HATPase_C_sf"/>
</dbReference>